<name>A0A6J4VC61_9BACT</name>
<feature type="non-terminal residue" evidence="2">
    <location>
        <position position="1"/>
    </location>
</feature>
<gene>
    <name evidence="2" type="ORF">AVDCRST_MAG49-3666</name>
</gene>
<protein>
    <submittedName>
        <fullName evidence="2">Uncharacterized protein</fullName>
    </submittedName>
</protein>
<dbReference type="EMBL" id="CADCWG010000253">
    <property type="protein sequence ID" value="CAA9571457.1"/>
    <property type="molecule type" value="Genomic_DNA"/>
</dbReference>
<evidence type="ECO:0000256" key="1">
    <source>
        <dbReference type="SAM" id="MobiDB-lite"/>
    </source>
</evidence>
<accession>A0A6J4VC61</accession>
<dbReference type="AlphaFoldDB" id="A0A6J4VC61"/>
<feature type="region of interest" description="Disordered" evidence="1">
    <location>
        <begin position="1"/>
        <end position="37"/>
    </location>
</feature>
<feature type="non-terminal residue" evidence="2">
    <location>
        <position position="37"/>
    </location>
</feature>
<sequence length="37" mass="3697">CRCRSSKPRGAAATAPGGAHGKDSSTTGASRRKGTDH</sequence>
<organism evidence="2">
    <name type="scientific">uncultured Thermomicrobiales bacterium</name>
    <dbReference type="NCBI Taxonomy" id="1645740"/>
    <lineage>
        <taxon>Bacteria</taxon>
        <taxon>Pseudomonadati</taxon>
        <taxon>Thermomicrobiota</taxon>
        <taxon>Thermomicrobia</taxon>
        <taxon>Thermomicrobiales</taxon>
        <taxon>environmental samples</taxon>
    </lineage>
</organism>
<proteinExistence type="predicted"/>
<reference evidence="2" key="1">
    <citation type="submission" date="2020-02" db="EMBL/GenBank/DDBJ databases">
        <authorList>
            <person name="Meier V. D."/>
        </authorList>
    </citation>
    <scope>NUCLEOTIDE SEQUENCE</scope>
    <source>
        <strain evidence="2">AVDCRST_MAG49</strain>
    </source>
</reference>
<evidence type="ECO:0000313" key="2">
    <source>
        <dbReference type="EMBL" id="CAA9571457.1"/>
    </source>
</evidence>